<dbReference type="GO" id="GO:0004252">
    <property type="term" value="F:serine-type endopeptidase activity"/>
    <property type="evidence" value="ECO:0007669"/>
    <property type="project" value="InterPro"/>
</dbReference>
<keyword evidence="3" id="KW-0472">Membrane</keyword>
<dbReference type="AlphaFoldDB" id="A0A4S3B8X9"/>
<evidence type="ECO:0000259" key="4">
    <source>
        <dbReference type="Pfam" id="PF10502"/>
    </source>
</evidence>
<feature type="domain" description="Peptidase S26" evidence="4">
    <location>
        <begin position="19"/>
        <end position="184"/>
    </location>
</feature>
<dbReference type="RefSeq" id="WP_136135772.1">
    <property type="nucleotide sequence ID" value="NZ_SDGV01000001.1"/>
</dbReference>
<keyword evidence="3" id="KW-0645">Protease</keyword>
<dbReference type="InterPro" id="IPR000223">
    <property type="entry name" value="Pept_S26A_signal_pept_1"/>
</dbReference>
<dbReference type="InterPro" id="IPR019533">
    <property type="entry name" value="Peptidase_S26"/>
</dbReference>
<comment type="caution">
    <text evidence="5">The sequence shown here is derived from an EMBL/GenBank/DDBJ whole genome shotgun (WGS) entry which is preliminary data.</text>
</comment>
<dbReference type="EMBL" id="SDGV01000001">
    <property type="protein sequence ID" value="THB62386.1"/>
    <property type="molecule type" value="Genomic_DNA"/>
</dbReference>
<dbReference type="Gene3D" id="2.10.109.10">
    <property type="entry name" value="Umud Fragment, subunit A"/>
    <property type="match status" value="1"/>
</dbReference>
<dbReference type="SUPFAM" id="SSF51306">
    <property type="entry name" value="LexA/Signal peptidase"/>
    <property type="match status" value="1"/>
</dbReference>
<keyword evidence="6" id="KW-1185">Reference proteome</keyword>
<dbReference type="GO" id="GO:0005886">
    <property type="term" value="C:plasma membrane"/>
    <property type="evidence" value="ECO:0007669"/>
    <property type="project" value="UniProtKB-SubCell"/>
</dbReference>
<dbReference type="EC" id="3.4.21.89" evidence="3"/>
<organism evidence="5 6">
    <name type="scientific">Vagococcus silagei</name>
    <dbReference type="NCBI Taxonomy" id="2508885"/>
    <lineage>
        <taxon>Bacteria</taxon>
        <taxon>Bacillati</taxon>
        <taxon>Bacillota</taxon>
        <taxon>Bacilli</taxon>
        <taxon>Lactobacillales</taxon>
        <taxon>Enterococcaceae</taxon>
        <taxon>Vagococcus</taxon>
    </lineage>
</organism>
<dbReference type="PANTHER" id="PTHR43390:SF1">
    <property type="entry name" value="CHLOROPLAST PROCESSING PEPTIDASE"/>
    <property type="match status" value="1"/>
</dbReference>
<dbReference type="PRINTS" id="PR00727">
    <property type="entry name" value="LEADERPTASE"/>
</dbReference>
<dbReference type="PANTHER" id="PTHR43390">
    <property type="entry name" value="SIGNAL PEPTIDASE I"/>
    <property type="match status" value="1"/>
</dbReference>
<comment type="similarity">
    <text evidence="2 3">Belongs to the peptidase S26 family.</text>
</comment>
<keyword evidence="3" id="KW-0812">Transmembrane</keyword>
<dbReference type="NCBIfam" id="TIGR02227">
    <property type="entry name" value="sigpep_I_bact"/>
    <property type="match status" value="1"/>
</dbReference>
<feature type="transmembrane region" description="Helical" evidence="3">
    <location>
        <begin position="12"/>
        <end position="36"/>
    </location>
</feature>
<dbReference type="OrthoDB" id="9802919at2"/>
<name>A0A4S3B8X9_9ENTE</name>
<dbReference type="Pfam" id="PF10502">
    <property type="entry name" value="Peptidase_S26"/>
    <property type="match status" value="1"/>
</dbReference>
<dbReference type="CDD" id="cd06530">
    <property type="entry name" value="S26_SPase_I"/>
    <property type="match status" value="1"/>
</dbReference>
<dbReference type="GO" id="GO:0009003">
    <property type="term" value="F:signal peptidase activity"/>
    <property type="evidence" value="ECO:0007669"/>
    <property type="project" value="UniProtKB-EC"/>
</dbReference>
<dbReference type="GO" id="GO:0006465">
    <property type="term" value="P:signal peptide processing"/>
    <property type="evidence" value="ECO:0007669"/>
    <property type="project" value="InterPro"/>
</dbReference>
<dbReference type="Proteomes" id="UP000310506">
    <property type="component" value="Unassembled WGS sequence"/>
</dbReference>
<dbReference type="InterPro" id="IPR036286">
    <property type="entry name" value="LexA/Signal_pep-like_sf"/>
</dbReference>
<evidence type="ECO:0000256" key="3">
    <source>
        <dbReference type="RuleBase" id="RU362042"/>
    </source>
</evidence>
<proteinExistence type="inferred from homology"/>
<comment type="subcellular location">
    <subcellularLocation>
        <location evidence="1">Cell membrane</location>
        <topology evidence="1">Single-pass type II membrane protein</topology>
    </subcellularLocation>
    <subcellularLocation>
        <location evidence="3">Membrane</location>
        <topology evidence="3">Single-pass type II membrane protein</topology>
    </subcellularLocation>
</comment>
<keyword evidence="3 5" id="KW-0378">Hydrolase</keyword>
<sequence length="194" mass="22612">MKPRKAKRQSKSFFVYFFFIAVILIIVAVVVASSLVKRHEVDNDSMYIQLEKKDRIFYKEDFQPQRFNLALVKVEEDVMPLRIIGLPGDDVKVTNDILTINKEEYSEPYLKENFLTFKSKAKNKQALYTENFDMRNIKGANEGTQTIPENHYLVLADNRQAAKDSRHFGLVKRDQLKGVLLVRYYPFNKIGPVT</sequence>
<comment type="catalytic activity">
    <reaction evidence="3">
        <text>Cleavage of hydrophobic, N-terminal signal or leader sequences from secreted and periplasmic proteins.</text>
        <dbReference type="EC" id="3.4.21.89"/>
    </reaction>
</comment>
<reference evidence="5 6" key="1">
    <citation type="submission" date="2019-01" db="EMBL/GenBank/DDBJ databases">
        <title>Vagococcus silagei sp. nov. isolated from brewer's grain.</title>
        <authorList>
            <person name="Guu J.-R."/>
        </authorList>
    </citation>
    <scope>NUCLEOTIDE SEQUENCE [LARGE SCALE GENOMIC DNA]</scope>
    <source>
        <strain evidence="5 6">2B-2</strain>
    </source>
</reference>
<evidence type="ECO:0000256" key="1">
    <source>
        <dbReference type="ARBA" id="ARBA00004401"/>
    </source>
</evidence>
<evidence type="ECO:0000313" key="6">
    <source>
        <dbReference type="Proteomes" id="UP000310506"/>
    </source>
</evidence>
<evidence type="ECO:0000313" key="5">
    <source>
        <dbReference type="EMBL" id="THB62386.1"/>
    </source>
</evidence>
<accession>A0A4S3B8X9</accession>
<gene>
    <name evidence="5" type="primary">lepB</name>
    <name evidence="5" type="ORF">ESZ54_00810</name>
</gene>
<protein>
    <recommendedName>
        <fullName evidence="3">Signal peptidase I</fullName>
        <ecNumber evidence="3">3.4.21.89</ecNumber>
    </recommendedName>
</protein>
<keyword evidence="3" id="KW-1133">Transmembrane helix</keyword>
<evidence type="ECO:0000256" key="2">
    <source>
        <dbReference type="ARBA" id="ARBA00009370"/>
    </source>
</evidence>